<organism evidence="1 2">
    <name type="scientific">Caerostris darwini</name>
    <dbReference type="NCBI Taxonomy" id="1538125"/>
    <lineage>
        <taxon>Eukaryota</taxon>
        <taxon>Metazoa</taxon>
        <taxon>Ecdysozoa</taxon>
        <taxon>Arthropoda</taxon>
        <taxon>Chelicerata</taxon>
        <taxon>Arachnida</taxon>
        <taxon>Araneae</taxon>
        <taxon>Araneomorphae</taxon>
        <taxon>Entelegynae</taxon>
        <taxon>Araneoidea</taxon>
        <taxon>Araneidae</taxon>
        <taxon>Caerostris</taxon>
    </lineage>
</organism>
<proteinExistence type="predicted"/>
<sequence length="109" mass="12387">MFPQDAEISSRKNGRPLHLILLFIISRWPRPSIVVKIAYLDYETDALPIALPWLNDGCVTKWVGGKGYKGCSHAQWMGWSAQMSSAPGWKNDSGKGPTTKKLRKYYYKL</sequence>
<reference evidence="1 2" key="1">
    <citation type="submission" date="2021-06" db="EMBL/GenBank/DDBJ databases">
        <title>Caerostris darwini draft genome.</title>
        <authorList>
            <person name="Kono N."/>
            <person name="Arakawa K."/>
        </authorList>
    </citation>
    <scope>NUCLEOTIDE SEQUENCE [LARGE SCALE GENOMIC DNA]</scope>
</reference>
<evidence type="ECO:0000313" key="1">
    <source>
        <dbReference type="EMBL" id="GIY25952.1"/>
    </source>
</evidence>
<accession>A0AAV4RZN7</accession>
<keyword evidence="2" id="KW-1185">Reference proteome</keyword>
<dbReference type="EMBL" id="BPLQ01006875">
    <property type="protein sequence ID" value="GIY25952.1"/>
    <property type="molecule type" value="Genomic_DNA"/>
</dbReference>
<comment type="caution">
    <text evidence="1">The sequence shown here is derived from an EMBL/GenBank/DDBJ whole genome shotgun (WGS) entry which is preliminary data.</text>
</comment>
<name>A0AAV4RZN7_9ARAC</name>
<gene>
    <name evidence="1" type="ORF">CDAR_463831</name>
</gene>
<dbReference type="Proteomes" id="UP001054837">
    <property type="component" value="Unassembled WGS sequence"/>
</dbReference>
<evidence type="ECO:0000313" key="2">
    <source>
        <dbReference type="Proteomes" id="UP001054837"/>
    </source>
</evidence>
<protein>
    <submittedName>
        <fullName evidence="1">Uncharacterized protein</fullName>
    </submittedName>
</protein>
<dbReference type="AlphaFoldDB" id="A0AAV4RZN7"/>